<gene>
    <name evidence="3" type="primary">licT</name>
    <name evidence="3" type="ORF">GCM10010969_25650</name>
</gene>
<dbReference type="PROSITE" id="PS51372">
    <property type="entry name" value="PRD_2"/>
    <property type="match status" value="2"/>
</dbReference>
<feature type="domain" description="PRD" evidence="2">
    <location>
        <begin position="64"/>
        <end position="169"/>
    </location>
</feature>
<dbReference type="Proteomes" id="UP000606653">
    <property type="component" value="Unassembled WGS sequence"/>
</dbReference>
<dbReference type="Gene3D" id="1.20.58.1950">
    <property type="match status" value="1"/>
</dbReference>
<evidence type="ECO:0000259" key="2">
    <source>
        <dbReference type="PROSITE" id="PS51372"/>
    </source>
</evidence>
<dbReference type="InterPro" id="IPR050661">
    <property type="entry name" value="BglG_antiterminators"/>
</dbReference>
<protein>
    <submittedName>
        <fullName evidence="3">Transcription antiterminator LicT</fullName>
    </submittedName>
</protein>
<dbReference type="EMBL" id="BMLN01000006">
    <property type="protein sequence ID" value="GGO02389.1"/>
    <property type="molecule type" value="Genomic_DNA"/>
</dbReference>
<evidence type="ECO:0000256" key="1">
    <source>
        <dbReference type="ARBA" id="ARBA00022737"/>
    </source>
</evidence>
<proteinExistence type="predicted"/>
<name>A0ABQ2L4B5_9BACL</name>
<reference evidence="4" key="1">
    <citation type="journal article" date="2019" name="Int. J. Syst. Evol. Microbiol.">
        <title>The Global Catalogue of Microorganisms (GCM) 10K type strain sequencing project: providing services to taxonomists for standard genome sequencing and annotation.</title>
        <authorList>
            <consortium name="The Broad Institute Genomics Platform"/>
            <consortium name="The Broad Institute Genome Sequencing Center for Infectious Disease"/>
            <person name="Wu L."/>
            <person name="Ma J."/>
        </authorList>
    </citation>
    <scope>NUCLEOTIDE SEQUENCE [LARGE SCALE GENOMIC DNA]</scope>
    <source>
        <strain evidence="4">CGMCC 1.6964</strain>
    </source>
</reference>
<dbReference type="Pfam" id="PF00874">
    <property type="entry name" value="PRD"/>
    <property type="match status" value="2"/>
</dbReference>
<keyword evidence="4" id="KW-1185">Reference proteome</keyword>
<dbReference type="InterPro" id="IPR011608">
    <property type="entry name" value="PRD"/>
</dbReference>
<dbReference type="NCBIfam" id="NF046042">
    <property type="entry name" value="LicT"/>
    <property type="match status" value="1"/>
</dbReference>
<dbReference type="Gene3D" id="1.10.1790.10">
    <property type="entry name" value="PRD domain"/>
    <property type="match status" value="1"/>
</dbReference>
<dbReference type="InterPro" id="IPR004341">
    <property type="entry name" value="CAT_RNA-bd_dom"/>
</dbReference>
<sequence length="282" mass="33057">MEIKKILNNNAVVASKGNEEVIVIGRGVAYNKRVGDHVSEETIEKVFTLENEEMNRKYKALIADMPIEYLELSERIVNYATIKLGKKLSESLYIHLTDHIHFAVERTRSGMIIKNGLLWETKQLYKEEYEIGLEALNMILEQFGVILPEDEAGFLALHIVNAGMNEEMPVVKKMTKIMQDILTIIKYHFRIEFDESSLGYYRFITHLKFFAQRLVKGTHYNRDQFEDMLTVIREKYANAYECAVKIRKFVENQHSYQLSDEELMYLTIHIQRVVYKKESTTI</sequence>
<dbReference type="SUPFAM" id="SSF50151">
    <property type="entry name" value="SacY-like RNA-binding domain"/>
    <property type="match status" value="1"/>
</dbReference>
<organism evidence="3 4">
    <name type="scientific">Saccharibacillus kuerlensis</name>
    <dbReference type="NCBI Taxonomy" id="459527"/>
    <lineage>
        <taxon>Bacteria</taxon>
        <taxon>Bacillati</taxon>
        <taxon>Bacillota</taxon>
        <taxon>Bacilli</taxon>
        <taxon>Bacillales</taxon>
        <taxon>Paenibacillaceae</taxon>
        <taxon>Saccharibacillus</taxon>
    </lineage>
</organism>
<comment type="caution">
    <text evidence="3">The sequence shown here is derived from an EMBL/GenBank/DDBJ whole genome shotgun (WGS) entry which is preliminary data.</text>
</comment>
<evidence type="ECO:0000313" key="3">
    <source>
        <dbReference type="EMBL" id="GGO02389.1"/>
    </source>
</evidence>
<evidence type="ECO:0000313" key="4">
    <source>
        <dbReference type="Proteomes" id="UP000606653"/>
    </source>
</evidence>
<dbReference type="Gene3D" id="2.30.24.10">
    <property type="entry name" value="CAT RNA-binding domain"/>
    <property type="match status" value="1"/>
</dbReference>
<dbReference type="InterPro" id="IPR036634">
    <property type="entry name" value="PRD_sf"/>
</dbReference>
<keyword evidence="1" id="KW-0677">Repeat</keyword>
<feature type="domain" description="PRD" evidence="2">
    <location>
        <begin position="170"/>
        <end position="280"/>
    </location>
</feature>
<accession>A0ABQ2L4B5</accession>
<dbReference type="InterPro" id="IPR036650">
    <property type="entry name" value="CAT_RNA-bd_dom_sf"/>
</dbReference>
<dbReference type="SUPFAM" id="SSF63520">
    <property type="entry name" value="PTS-regulatory domain, PRD"/>
    <property type="match status" value="2"/>
</dbReference>
<dbReference type="RefSeq" id="WP_018976375.1">
    <property type="nucleotide sequence ID" value="NZ_BMLN01000006.1"/>
</dbReference>
<dbReference type="PANTHER" id="PTHR30185:SF15">
    <property type="entry name" value="CRYPTIC BETA-GLUCOSIDE BGL OPERON ANTITERMINATOR"/>
    <property type="match status" value="1"/>
</dbReference>
<dbReference type="SMART" id="SM01061">
    <property type="entry name" value="CAT_RBD"/>
    <property type="match status" value="1"/>
</dbReference>
<dbReference type="PANTHER" id="PTHR30185">
    <property type="entry name" value="CRYPTIC BETA-GLUCOSIDE BGL OPERON ANTITERMINATOR"/>
    <property type="match status" value="1"/>
</dbReference>
<dbReference type="Gene3D" id="1.20.890.100">
    <property type="match status" value="1"/>
</dbReference>
<dbReference type="Pfam" id="PF03123">
    <property type="entry name" value="CAT_RBD"/>
    <property type="match status" value="1"/>
</dbReference>